<name>A0ABS0SES3_9HYPH</name>
<keyword evidence="5" id="KW-1185">Reference proteome</keyword>
<feature type="domain" description="Solute-binding protein family 3/N-terminal" evidence="3">
    <location>
        <begin position="36"/>
        <end position="264"/>
    </location>
</feature>
<evidence type="ECO:0000259" key="3">
    <source>
        <dbReference type="SMART" id="SM00062"/>
    </source>
</evidence>
<dbReference type="SMART" id="SM00062">
    <property type="entry name" value="PBPb"/>
    <property type="match status" value="1"/>
</dbReference>
<dbReference type="Gene3D" id="3.40.190.10">
    <property type="entry name" value="Periplasmic binding protein-like II"/>
    <property type="match status" value="2"/>
</dbReference>
<protein>
    <submittedName>
        <fullName evidence="4">Quinoprotein dehydrogenase-associated putative ABC transporter substrate-binding protein</fullName>
    </submittedName>
</protein>
<organism evidence="4 5">
    <name type="scientific">Aquamicrobium zhengzhouense</name>
    <dbReference type="NCBI Taxonomy" id="2781738"/>
    <lineage>
        <taxon>Bacteria</taxon>
        <taxon>Pseudomonadati</taxon>
        <taxon>Pseudomonadota</taxon>
        <taxon>Alphaproteobacteria</taxon>
        <taxon>Hyphomicrobiales</taxon>
        <taxon>Phyllobacteriaceae</taxon>
        <taxon>Aquamicrobium</taxon>
    </lineage>
</organism>
<feature type="signal peptide" evidence="2">
    <location>
        <begin position="1"/>
        <end position="26"/>
    </location>
</feature>
<dbReference type="NCBIfam" id="TIGR03871">
    <property type="entry name" value="ABC_peri_MoxJ_2"/>
    <property type="match status" value="1"/>
</dbReference>
<dbReference type="PANTHER" id="PTHR35936">
    <property type="entry name" value="MEMBRANE-BOUND LYTIC MUREIN TRANSGLYCOSYLASE F"/>
    <property type="match status" value="1"/>
</dbReference>
<feature type="chain" id="PRO_5045480184" evidence="2">
    <location>
        <begin position="27"/>
        <end position="282"/>
    </location>
</feature>
<dbReference type="SUPFAM" id="SSF53850">
    <property type="entry name" value="Periplasmic binding protein-like II"/>
    <property type="match status" value="1"/>
</dbReference>
<keyword evidence="1 2" id="KW-0732">Signal</keyword>
<evidence type="ECO:0000313" key="5">
    <source>
        <dbReference type="Proteomes" id="UP000601789"/>
    </source>
</evidence>
<evidence type="ECO:0000256" key="2">
    <source>
        <dbReference type="SAM" id="SignalP"/>
    </source>
</evidence>
<dbReference type="EMBL" id="JADGMQ010000007">
    <property type="protein sequence ID" value="MBI1621294.1"/>
    <property type="molecule type" value="Genomic_DNA"/>
</dbReference>
<accession>A0ABS0SES3</accession>
<dbReference type="RefSeq" id="WP_198476685.1">
    <property type="nucleotide sequence ID" value="NZ_JADGMQ010000007.1"/>
</dbReference>
<reference evidence="4 5" key="1">
    <citation type="submission" date="2020-10" db="EMBL/GenBank/DDBJ databases">
        <title>Aquamicrobium zhengzhouensis sp. nov., a exopolysaccharide producing bacterium isolated from farmland soil.</title>
        <authorList>
            <person name="Wang X."/>
        </authorList>
    </citation>
    <scope>NUCLEOTIDE SEQUENCE [LARGE SCALE GENOMIC DNA]</scope>
    <source>
        <strain evidence="5">cd-1</strain>
    </source>
</reference>
<evidence type="ECO:0000313" key="4">
    <source>
        <dbReference type="EMBL" id="MBI1621294.1"/>
    </source>
</evidence>
<sequence length="282" mass="31218">MSFFRTKILLCGFAAISIGMLSAASANPPELIERGALRVCADGNNLPFSNQAGEGFENKIAELMAEDLDLPLTYVWAPQVMGFVRNTLELRICDVIIGIVAGYGLVQNTNSYYRSTYSVVLPADSTFEPNSLKDDGFRGLRVGVVHDTPAMMPLRRSGANIELYRAHTDTRTVHPVRDAIKDVAAGETDAAVIWGPIAGYFAARQDPPLKVYSIAPAEAGDARLDYRITMGIRRNEPQWKDWINDFISRYQNEINDILHEYEVPLLDERGNFIQASSDDGKG</sequence>
<dbReference type="Proteomes" id="UP000601789">
    <property type="component" value="Unassembled WGS sequence"/>
</dbReference>
<comment type="caution">
    <text evidence="4">The sequence shown here is derived from an EMBL/GenBank/DDBJ whole genome shotgun (WGS) entry which is preliminary data.</text>
</comment>
<dbReference type="InterPro" id="IPR022448">
    <property type="entry name" value="Quinoprotein_dehydrogenase"/>
</dbReference>
<dbReference type="PANTHER" id="PTHR35936:SF17">
    <property type="entry name" value="ARGININE-BINDING EXTRACELLULAR PROTEIN ARTP"/>
    <property type="match status" value="1"/>
</dbReference>
<dbReference type="InterPro" id="IPR001638">
    <property type="entry name" value="Solute-binding_3/MltF_N"/>
</dbReference>
<evidence type="ECO:0000256" key="1">
    <source>
        <dbReference type="ARBA" id="ARBA00022729"/>
    </source>
</evidence>
<gene>
    <name evidence="4" type="ORF">IOD40_11535</name>
</gene>
<proteinExistence type="predicted"/>